<dbReference type="SUPFAM" id="SSF51182">
    <property type="entry name" value="RmlC-like cupins"/>
    <property type="match status" value="1"/>
</dbReference>
<dbReference type="Pfam" id="PF00908">
    <property type="entry name" value="dTDP_sugar_isom"/>
    <property type="match status" value="1"/>
</dbReference>
<feature type="active site" description="Proton acceptor" evidence="5">
    <location>
        <position position="62"/>
    </location>
</feature>
<evidence type="ECO:0000256" key="4">
    <source>
        <dbReference type="ARBA" id="ARBA00019595"/>
    </source>
</evidence>
<sequence length="174" mass="19893">MQFIATKLDGAWIVELDRLEDERGFFARSFCQRELDKMGMNSSVVQSNLSFNVSKGTLRGMHYQVAPAEETKLVRCTRGSIVDVIVDMRPDSPTYREHIAVELSAENHRSLFVPANFAHGFQTLEDNTEIMYMVSGFYTPDCERGLRFNDPSLNIQWPLPVDQVSDKDAQWPLL</sequence>
<name>A0A2Z2P1Z2_9GAMM</name>
<organism evidence="8 9">
    <name type="scientific">Granulosicoccus antarcticus IMCC3135</name>
    <dbReference type="NCBI Taxonomy" id="1192854"/>
    <lineage>
        <taxon>Bacteria</taxon>
        <taxon>Pseudomonadati</taxon>
        <taxon>Pseudomonadota</taxon>
        <taxon>Gammaproteobacteria</taxon>
        <taxon>Chromatiales</taxon>
        <taxon>Granulosicoccaceae</taxon>
        <taxon>Granulosicoccus</taxon>
    </lineage>
</organism>
<dbReference type="InterPro" id="IPR014710">
    <property type="entry name" value="RmlC-like_jellyroll"/>
</dbReference>
<dbReference type="AlphaFoldDB" id="A0A2Z2P1Z2"/>
<dbReference type="NCBIfam" id="TIGR01221">
    <property type="entry name" value="rmlC"/>
    <property type="match status" value="1"/>
</dbReference>
<dbReference type="UniPathway" id="UPA00124"/>
<evidence type="ECO:0000256" key="2">
    <source>
        <dbReference type="ARBA" id="ARBA00001997"/>
    </source>
</evidence>
<evidence type="ECO:0000256" key="7">
    <source>
        <dbReference type="RuleBase" id="RU364069"/>
    </source>
</evidence>
<dbReference type="GO" id="GO:0005829">
    <property type="term" value="C:cytosol"/>
    <property type="evidence" value="ECO:0007669"/>
    <property type="project" value="TreeGrafter"/>
</dbReference>
<comment type="pathway">
    <text evidence="7">Carbohydrate biosynthesis; dTDP-L-rhamnose biosynthesis.</text>
</comment>
<comment type="catalytic activity">
    <reaction evidence="1 7">
        <text>dTDP-4-dehydro-6-deoxy-alpha-D-glucose = dTDP-4-dehydro-beta-L-rhamnose</text>
        <dbReference type="Rhea" id="RHEA:16969"/>
        <dbReference type="ChEBI" id="CHEBI:57649"/>
        <dbReference type="ChEBI" id="CHEBI:62830"/>
        <dbReference type="EC" id="5.1.3.13"/>
    </reaction>
</comment>
<dbReference type="OrthoDB" id="9800680at2"/>
<comment type="subunit">
    <text evidence="7">Homodimer.</text>
</comment>
<comment type="function">
    <text evidence="2 7">Catalyzes the epimerization of the C3' and C5'positions of dTDP-6-deoxy-D-xylo-4-hexulose, forming dTDP-6-deoxy-L-lyxo-4-hexulose.</text>
</comment>
<feature type="site" description="Participates in a stacking interaction with the thymidine ring of dTDP-4-oxo-6-deoxyglucose" evidence="6">
    <location>
        <position position="138"/>
    </location>
</feature>
<reference evidence="8 9" key="1">
    <citation type="submission" date="2016-12" db="EMBL/GenBank/DDBJ databases">
        <authorList>
            <person name="Song W.-J."/>
            <person name="Kurnit D.M."/>
        </authorList>
    </citation>
    <scope>NUCLEOTIDE SEQUENCE [LARGE SCALE GENOMIC DNA]</scope>
    <source>
        <strain evidence="8 9">IMCC3135</strain>
    </source>
</reference>
<dbReference type="PANTHER" id="PTHR21047">
    <property type="entry name" value="DTDP-6-DEOXY-D-GLUCOSE-3,5 EPIMERASE"/>
    <property type="match status" value="1"/>
</dbReference>
<evidence type="ECO:0000256" key="1">
    <source>
        <dbReference type="ARBA" id="ARBA00001298"/>
    </source>
</evidence>
<proteinExistence type="inferred from homology"/>
<dbReference type="KEGG" id="gai:IMCC3135_26275"/>
<dbReference type="CDD" id="cd00438">
    <property type="entry name" value="cupin_RmlC"/>
    <property type="match status" value="1"/>
</dbReference>
<gene>
    <name evidence="8" type="primary">rfbC</name>
    <name evidence="8" type="ORF">IMCC3135_26275</name>
</gene>
<dbReference type="Gene3D" id="2.60.120.10">
    <property type="entry name" value="Jelly Rolls"/>
    <property type="match status" value="1"/>
</dbReference>
<dbReference type="GO" id="GO:0019305">
    <property type="term" value="P:dTDP-rhamnose biosynthetic process"/>
    <property type="evidence" value="ECO:0007669"/>
    <property type="project" value="UniProtKB-UniRule"/>
</dbReference>
<dbReference type="EMBL" id="CP018632">
    <property type="protein sequence ID" value="ASJ75310.1"/>
    <property type="molecule type" value="Genomic_DNA"/>
</dbReference>
<evidence type="ECO:0000256" key="6">
    <source>
        <dbReference type="PIRSR" id="PIRSR600888-3"/>
    </source>
</evidence>
<dbReference type="InterPro" id="IPR011051">
    <property type="entry name" value="RmlC_Cupin_sf"/>
</dbReference>
<dbReference type="EC" id="5.1.3.13" evidence="3 7"/>
<dbReference type="RefSeq" id="WP_088920240.1">
    <property type="nucleotide sequence ID" value="NZ_CP018632.1"/>
</dbReference>
<keyword evidence="7 8" id="KW-0413">Isomerase</keyword>
<feature type="active site" description="Proton donor" evidence="5">
    <location>
        <position position="132"/>
    </location>
</feature>
<protein>
    <recommendedName>
        <fullName evidence="4 7">dTDP-4-dehydrorhamnose 3,5-epimerase</fullName>
        <ecNumber evidence="3 7">5.1.3.13</ecNumber>
    </recommendedName>
    <alternativeName>
        <fullName evidence="7">Thymidine diphospho-4-keto-rhamnose 3,5-epimerase</fullName>
    </alternativeName>
</protein>
<evidence type="ECO:0000313" key="8">
    <source>
        <dbReference type="EMBL" id="ASJ75310.1"/>
    </source>
</evidence>
<evidence type="ECO:0000256" key="3">
    <source>
        <dbReference type="ARBA" id="ARBA00012098"/>
    </source>
</evidence>
<dbReference type="InterPro" id="IPR000888">
    <property type="entry name" value="RmlC-like"/>
</dbReference>
<dbReference type="PANTHER" id="PTHR21047:SF2">
    <property type="entry name" value="THYMIDINE DIPHOSPHO-4-KETO-RHAMNOSE 3,5-EPIMERASE"/>
    <property type="match status" value="1"/>
</dbReference>
<comment type="similarity">
    <text evidence="7">Belongs to the dTDP-4-dehydrorhamnose 3,5-epimerase family.</text>
</comment>
<dbReference type="GO" id="GO:0008830">
    <property type="term" value="F:dTDP-4-dehydrorhamnose 3,5-epimerase activity"/>
    <property type="evidence" value="ECO:0007669"/>
    <property type="project" value="UniProtKB-UniRule"/>
</dbReference>
<accession>A0A2Z2P1Z2</accession>
<dbReference type="Proteomes" id="UP000250079">
    <property type="component" value="Chromosome"/>
</dbReference>
<dbReference type="GO" id="GO:0000271">
    <property type="term" value="P:polysaccharide biosynthetic process"/>
    <property type="evidence" value="ECO:0007669"/>
    <property type="project" value="TreeGrafter"/>
</dbReference>
<keyword evidence="9" id="KW-1185">Reference proteome</keyword>
<evidence type="ECO:0000256" key="5">
    <source>
        <dbReference type="PIRSR" id="PIRSR600888-1"/>
    </source>
</evidence>
<evidence type="ECO:0000313" key="9">
    <source>
        <dbReference type="Proteomes" id="UP000250079"/>
    </source>
</evidence>